<dbReference type="GO" id="GO:0004861">
    <property type="term" value="F:cyclin-dependent protein serine/threonine kinase inhibitor activity"/>
    <property type="evidence" value="ECO:0000318"/>
    <property type="project" value="GO_Central"/>
</dbReference>
<proteinExistence type="inferred from homology"/>
<dbReference type="eggNOG" id="ENOG502SWY3">
    <property type="taxonomic scope" value="Eukaryota"/>
</dbReference>
<evidence type="ECO:0000259" key="5">
    <source>
        <dbReference type="Pfam" id="PF02234"/>
    </source>
</evidence>
<dbReference type="EMBL" id="GL377583">
    <property type="protein sequence ID" value="EFJ26954.1"/>
    <property type="molecule type" value="Genomic_DNA"/>
</dbReference>
<evidence type="ECO:0000256" key="4">
    <source>
        <dbReference type="SAM" id="MobiDB-lite"/>
    </source>
</evidence>
<evidence type="ECO:0000313" key="7">
    <source>
        <dbReference type="Proteomes" id="UP000001514"/>
    </source>
</evidence>
<dbReference type="GO" id="GO:0045740">
    <property type="term" value="P:positive regulation of DNA replication"/>
    <property type="evidence" value="ECO:0000318"/>
    <property type="project" value="GO_Central"/>
</dbReference>
<comment type="similarity">
    <text evidence="1 3">Belongs to the CDI family. ICK/KRP subfamily.</text>
</comment>
<dbReference type="STRING" id="88036.D8RLN7"/>
<dbReference type="Gramene" id="EFJ26954">
    <property type="protein sequence ID" value="EFJ26954"/>
    <property type="gene ID" value="SELMODRAFT_412497"/>
</dbReference>
<accession>D8RLN7</accession>
<dbReference type="GeneID" id="9640426"/>
<feature type="domain" description="Cyclin-dependent kinase inhibitor" evidence="5">
    <location>
        <begin position="143"/>
        <end position="187"/>
    </location>
</feature>
<protein>
    <recommendedName>
        <fullName evidence="3">Cyclin-dependent kinase inhibitor</fullName>
    </recommendedName>
</protein>
<dbReference type="Proteomes" id="UP000001514">
    <property type="component" value="Unassembled WGS sequence"/>
</dbReference>
<evidence type="ECO:0000256" key="1">
    <source>
        <dbReference type="ARBA" id="ARBA00010274"/>
    </source>
</evidence>
<feature type="compositionally biased region" description="Low complexity" evidence="4">
    <location>
        <begin position="48"/>
        <end position="65"/>
    </location>
</feature>
<dbReference type="OrthoDB" id="9940972at2759"/>
<dbReference type="AlphaFoldDB" id="D8RLN7"/>
<dbReference type="GO" id="GO:0051726">
    <property type="term" value="P:regulation of cell cycle"/>
    <property type="evidence" value="ECO:0007669"/>
    <property type="project" value="InterPro"/>
</dbReference>
<organism evidence="7">
    <name type="scientific">Selaginella moellendorffii</name>
    <name type="common">Spikemoss</name>
    <dbReference type="NCBI Taxonomy" id="88036"/>
    <lineage>
        <taxon>Eukaryota</taxon>
        <taxon>Viridiplantae</taxon>
        <taxon>Streptophyta</taxon>
        <taxon>Embryophyta</taxon>
        <taxon>Tracheophyta</taxon>
        <taxon>Lycopodiopsida</taxon>
        <taxon>Selaginellales</taxon>
        <taxon>Selaginellaceae</taxon>
        <taxon>Selaginella</taxon>
    </lineage>
</organism>
<name>D8RLN7_SELML</name>
<dbReference type="InterPro" id="IPR044898">
    <property type="entry name" value="CDI_dom_sf"/>
</dbReference>
<dbReference type="InterPro" id="IPR044275">
    <property type="entry name" value="KRP"/>
</dbReference>
<dbReference type="GO" id="GO:0005634">
    <property type="term" value="C:nucleus"/>
    <property type="evidence" value="ECO:0000318"/>
    <property type="project" value="GO_Central"/>
</dbReference>
<dbReference type="HOGENOM" id="CLU_1398498_0_0_1"/>
<dbReference type="KEGG" id="smo:SELMODRAFT_412497"/>
<feature type="compositionally biased region" description="Basic and acidic residues" evidence="4">
    <location>
        <begin position="72"/>
        <end position="96"/>
    </location>
</feature>
<dbReference type="PANTHER" id="PTHR46776">
    <property type="entry name" value="CYCLIN-DEPENDENT KINASE INHIBITOR 4-RELATED"/>
    <property type="match status" value="1"/>
</dbReference>
<dbReference type="PIRSF" id="PIRSF017811">
    <property type="entry name" value="CDK_inhib_pln"/>
    <property type="match status" value="1"/>
</dbReference>
<dbReference type="Gene3D" id="4.10.365.10">
    <property type="entry name" value="p27"/>
    <property type="match status" value="1"/>
</dbReference>
<dbReference type="InterPro" id="IPR003175">
    <property type="entry name" value="CDI_dom"/>
</dbReference>
<dbReference type="Pfam" id="PF02234">
    <property type="entry name" value="CDI"/>
    <property type="match status" value="1"/>
</dbReference>
<reference evidence="6 7" key="1">
    <citation type="journal article" date="2011" name="Science">
        <title>The Selaginella genome identifies genetic changes associated with the evolution of vascular plants.</title>
        <authorList>
            <person name="Banks J.A."/>
            <person name="Nishiyama T."/>
            <person name="Hasebe M."/>
            <person name="Bowman J.L."/>
            <person name="Gribskov M."/>
            <person name="dePamphilis C."/>
            <person name="Albert V.A."/>
            <person name="Aono N."/>
            <person name="Aoyama T."/>
            <person name="Ambrose B.A."/>
            <person name="Ashton N.W."/>
            <person name="Axtell M.J."/>
            <person name="Barker E."/>
            <person name="Barker M.S."/>
            <person name="Bennetzen J.L."/>
            <person name="Bonawitz N.D."/>
            <person name="Chapple C."/>
            <person name="Cheng C."/>
            <person name="Correa L.G."/>
            <person name="Dacre M."/>
            <person name="DeBarry J."/>
            <person name="Dreyer I."/>
            <person name="Elias M."/>
            <person name="Engstrom E.M."/>
            <person name="Estelle M."/>
            <person name="Feng L."/>
            <person name="Finet C."/>
            <person name="Floyd S.K."/>
            <person name="Frommer W.B."/>
            <person name="Fujita T."/>
            <person name="Gramzow L."/>
            <person name="Gutensohn M."/>
            <person name="Harholt J."/>
            <person name="Hattori M."/>
            <person name="Heyl A."/>
            <person name="Hirai T."/>
            <person name="Hiwatashi Y."/>
            <person name="Ishikawa M."/>
            <person name="Iwata M."/>
            <person name="Karol K.G."/>
            <person name="Koehler B."/>
            <person name="Kolukisaoglu U."/>
            <person name="Kubo M."/>
            <person name="Kurata T."/>
            <person name="Lalonde S."/>
            <person name="Li K."/>
            <person name="Li Y."/>
            <person name="Litt A."/>
            <person name="Lyons E."/>
            <person name="Manning G."/>
            <person name="Maruyama T."/>
            <person name="Michael T.P."/>
            <person name="Mikami K."/>
            <person name="Miyazaki S."/>
            <person name="Morinaga S."/>
            <person name="Murata T."/>
            <person name="Mueller-Roeber B."/>
            <person name="Nelson D.R."/>
            <person name="Obara M."/>
            <person name="Oguri Y."/>
            <person name="Olmstead R.G."/>
            <person name="Onodera N."/>
            <person name="Petersen B.L."/>
            <person name="Pils B."/>
            <person name="Prigge M."/>
            <person name="Rensing S.A."/>
            <person name="Riano-Pachon D.M."/>
            <person name="Roberts A.W."/>
            <person name="Sato Y."/>
            <person name="Scheller H.V."/>
            <person name="Schulz B."/>
            <person name="Schulz C."/>
            <person name="Shakirov E.V."/>
            <person name="Shibagaki N."/>
            <person name="Shinohara N."/>
            <person name="Shippen D.E."/>
            <person name="Soerensen I."/>
            <person name="Sotooka R."/>
            <person name="Sugimoto N."/>
            <person name="Sugita M."/>
            <person name="Sumikawa N."/>
            <person name="Tanurdzic M."/>
            <person name="Theissen G."/>
            <person name="Ulvskov P."/>
            <person name="Wakazuki S."/>
            <person name="Weng J.K."/>
            <person name="Willats W.W."/>
            <person name="Wipf D."/>
            <person name="Wolf P.G."/>
            <person name="Yang L."/>
            <person name="Zimmer A.D."/>
            <person name="Zhu Q."/>
            <person name="Mitros T."/>
            <person name="Hellsten U."/>
            <person name="Loque D."/>
            <person name="Otillar R."/>
            <person name="Salamov A."/>
            <person name="Schmutz J."/>
            <person name="Shapiro H."/>
            <person name="Lindquist E."/>
            <person name="Lucas S."/>
            <person name="Rokhsar D."/>
            <person name="Grigoriev I.V."/>
        </authorList>
    </citation>
    <scope>NUCLEOTIDE SEQUENCE [LARGE SCALE GENOMIC DNA]</scope>
</reference>
<keyword evidence="7" id="KW-1185">Reference proteome</keyword>
<evidence type="ECO:0000256" key="2">
    <source>
        <dbReference type="ARBA" id="ARBA00023013"/>
    </source>
</evidence>
<evidence type="ECO:0000313" key="6">
    <source>
        <dbReference type="EMBL" id="EFJ26954.1"/>
    </source>
</evidence>
<keyword evidence="2 3" id="KW-0649">Protein kinase inhibitor</keyword>
<dbReference type="InParanoid" id="D8RLN7"/>
<feature type="region of interest" description="Disordered" evidence="4">
    <location>
        <begin position="45"/>
        <end position="106"/>
    </location>
</feature>
<evidence type="ECO:0000256" key="3">
    <source>
        <dbReference type="PIRNR" id="PIRNR017811"/>
    </source>
</evidence>
<gene>
    <name evidence="6" type="primary">KRP3-1</name>
    <name evidence="6" type="ORF">SELMODRAFT_412497</name>
</gene>
<sequence length="195" mass="21880">MQVPGADPMHIPADFDSVIDALEFHAAPDDLSEISRREEEFVEKAGFTSISGCSSSSSHSTLSVDTTDEPQEERKRFQPEEREHISSLKLKKEEGSSRYGGRYGPRNLLKASKRVTGRASRTVYTKPTLASTKPERLPAPSADEVDAFLGELEGQMDKVQHKRFTERYNFDVANERPLPGRFEWVKVQDQGDHAA</sequence>